<proteinExistence type="predicted"/>
<accession>A0A7S1WD05</accession>
<sequence>MLRAWLLEATADYLVLLAPVSRDGVQRGGEGPHAAVHFVGHDGEVVSHHLACSPTTVMVQRYDGYMLFAKDAEEHAAGDLDACLDDDWHPSYPQVAAWLLSADDVAMPPLPVHLPDVSRGWAGRGSAWSVVLARGQLEELAEHHHLRHDTAPRLYLLEIGPAVRLWASRRVDEAFDTLYQRHGLDGLQLLRHSLSFSPLDQSQLGVQAIGGENAGGAWLLWSPELRHTGQVASGAGPGGGKLTFWRCAVGFAGEPADLRARRRCAYLSAAEATPEISPVEVLPVGRKAWEGHPNLWEAHPWPREDARALCVVSGLPCYPALRRQEGTLDRPEDWWVHPSGRDASLHLPVALLR</sequence>
<evidence type="ECO:0000256" key="1">
    <source>
        <dbReference type="SAM" id="SignalP"/>
    </source>
</evidence>
<evidence type="ECO:0000313" key="2">
    <source>
        <dbReference type="EMBL" id="CAD9161579.1"/>
    </source>
</evidence>
<protein>
    <submittedName>
        <fullName evidence="2">Uncharacterized protein</fullName>
    </submittedName>
</protein>
<gene>
    <name evidence="2" type="ORF">ACAT0790_LOCUS38344</name>
</gene>
<feature type="chain" id="PRO_5031162477" evidence="1">
    <location>
        <begin position="18"/>
        <end position="353"/>
    </location>
</feature>
<reference evidence="2" key="1">
    <citation type="submission" date="2021-01" db="EMBL/GenBank/DDBJ databases">
        <authorList>
            <person name="Corre E."/>
            <person name="Pelletier E."/>
            <person name="Niang G."/>
            <person name="Scheremetjew M."/>
            <person name="Finn R."/>
            <person name="Kale V."/>
            <person name="Holt S."/>
            <person name="Cochrane G."/>
            <person name="Meng A."/>
            <person name="Brown T."/>
            <person name="Cohen L."/>
        </authorList>
    </citation>
    <scope>NUCLEOTIDE SEQUENCE</scope>
    <source>
        <strain evidence="2">OF101</strain>
    </source>
</reference>
<keyword evidence="1" id="KW-0732">Signal</keyword>
<organism evidence="2">
    <name type="scientific">Alexandrium catenella</name>
    <name type="common">Red tide dinoflagellate</name>
    <name type="synonym">Gonyaulax catenella</name>
    <dbReference type="NCBI Taxonomy" id="2925"/>
    <lineage>
        <taxon>Eukaryota</taxon>
        <taxon>Sar</taxon>
        <taxon>Alveolata</taxon>
        <taxon>Dinophyceae</taxon>
        <taxon>Gonyaulacales</taxon>
        <taxon>Pyrocystaceae</taxon>
        <taxon>Alexandrium</taxon>
    </lineage>
</organism>
<dbReference type="AlphaFoldDB" id="A0A7S1WD05"/>
<dbReference type="EMBL" id="HBGE01064096">
    <property type="protein sequence ID" value="CAD9161579.1"/>
    <property type="molecule type" value="Transcribed_RNA"/>
</dbReference>
<feature type="signal peptide" evidence="1">
    <location>
        <begin position="1"/>
        <end position="17"/>
    </location>
</feature>
<name>A0A7S1WD05_ALECA</name>